<reference evidence="2 3" key="1">
    <citation type="submission" date="2023-02" db="EMBL/GenBank/DDBJ databases">
        <title>LHISI_Scaffold_Assembly.</title>
        <authorList>
            <person name="Stuart O.P."/>
            <person name="Cleave R."/>
            <person name="Magrath M.J.L."/>
            <person name="Mikheyev A.S."/>
        </authorList>
    </citation>
    <scope>NUCLEOTIDE SEQUENCE [LARGE SCALE GENOMIC DNA]</scope>
    <source>
        <strain evidence="2">Daus_M_001</strain>
        <tissue evidence="2">Leg muscle</tissue>
    </source>
</reference>
<comment type="caution">
    <text evidence="2">The sequence shown here is derived from an EMBL/GenBank/DDBJ whole genome shotgun (WGS) entry which is preliminary data.</text>
</comment>
<evidence type="ECO:0000313" key="2">
    <source>
        <dbReference type="EMBL" id="KAJ8896888.1"/>
    </source>
</evidence>
<dbReference type="EMBL" id="JARBHB010000001">
    <property type="protein sequence ID" value="KAJ8896888.1"/>
    <property type="molecule type" value="Genomic_DNA"/>
</dbReference>
<accession>A0ABQ9IM40</accession>
<organism evidence="2 3">
    <name type="scientific">Dryococelus australis</name>
    <dbReference type="NCBI Taxonomy" id="614101"/>
    <lineage>
        <taxon>Eukaryota</taxon>
        <taxon>Metazoa</taxon>
        <taxon>Ecdysozoa</taxon>
        <taxon>Arthropoda</taxon>
        <taxon>Hexapoda</taxon>
        <taxon>Insecta</taxon>
        <taxon>Pterygota</taxon>
        <taxon>Neoptera</taxon>
        <taxon>Polyneoptera</taxon>
        <taxon>Phasmatodea</taxon>
        <taxon>Verophasmatodea</taxon>
        <taxon>Anareolatae</taxon>
        <taxon>Phasmatidae</taxon>
        <taxon>Eurycanthinae</taxon>
        <taxon>Dryococelus</taxon>
    </lineage>
</organism>
<evidence type="ECO:0000256" key="1">
    <source>
        <dbReference type="SAM" id="MobiDB-lite"/>
    </source>
</evidence>
<proteinExistence type="predicted"/>
<sequence>MGRDGDRLERHSHGQPDEAGLRAYLRPLPWSRQVGGGGGVGIAQARGRRPADVQTPTGQGRFAEELGQTYTVSLLASHQGDQCSIPGRVTLDFRMRVSYRTMPLVGGSSRGSPISPALSFRRCSIPHLPSSALKTSMLSAVQISSLRSDVNTARLVRRSDEALGSLKISLPRFLAWNAQGSLTGSSIVDEGSGRQVSNWERARTAFRKLDEEAMFVCRFVGAAPCVSRLRRLHLGLQSSARRAGMSWKCGKTTHLLTGDASSSGECCAHELLPRWSVYVVRERFAYSFSVLALSLLGQRGAAVAQWLELSLLTEPNRLDSRRGHSCMWESYRSMSLVGGFCQGSPVFPVLSFRCCSISRFILSLAVKTSLRAYYYNIFTPPWVTASANTEKIICARSQQLQAVRLMLLTFPQDLPYGSPLKVERIEASRREDDCMPAQWLAYKDDQTFNACRYMTLSACALLGLESAKYLQPDGTLN</sequence>
<protein>
    <submittedName>
        <fullName evidence="2">Uncharacterized protein</fullName>
    </submittedName>
</protein>
<name>A0ABQ9IM40_9NEOP</name>
<gene>
    <name evidence="2" type="ORF">PR048_002234</name>
</gene>
<evidence type="ECO:0000313" key="3">
    <source>
        <dbReference type="Proteomes" id="UP001159363"/>
    </source>
</evidence>
<feature type="region of interest" description="Disordered" evidence="1">
    <location>
        <begin position="1"/>
        <end position="20"/>
    </location>
</feature>
<keyword evidence="3" id="KW-1185">Reference proteome</keyword>
<dbReference type="Proteomes" id="UP001159363">
    <property type="component" value="Chromosome 1"/>
</dbReference>